<keyword evidence="9" id="KW-1185">Reference proteome</keyword>
<dbReference type="GO" id="GO:0016020">
    <property type="term" value="C:membrane"/>
    <property type="evidence" value="ECO:0007669"/>
    <property type="project" value="UniProtKB-SubCell"/>
</dbReference>
<evidence type="ECO:0000259" key="7">
    <source>
        <dbReference type="Pfam" id="PF08263"/>
    </source>
</evidence>
<protein>
    <recommendedName>
        <fullName evidence="7">Leucine-rich repeat-containing N-terminal plant-type domain-containing protein</fullName>
    </recommendedName>
</protein>
<feature type="signal peptide" evidence="6">
    <location>
        <begin position="1"/>
        <end position="21"/>
    </location>
</feature>
<evidence type="ECO:0000256" key="4">
    <source>
        <dbReference type="ARBA" id="ARBA00022737"/>
    </source>
</evidence>
<evidence type="ECO:0000256" key="6">
    <source>
        <dbReference type="SAM" id="SignalP"/>
    </source>
</evidence>
<keyword evidence="3 6" id="KW-0732">Signal</keyword>
<comment type="caution">
    <text evidence="8">The sequence shown here is derived from an EMBL/GenBank/DDBJ whole genome shotgun (WGS) entry which is preliminary data.</text>
</comment>
<keyword evidence="5" id="KW-0472">Membrane</keyword>
<evidence type="ECO:0000256" key="5">
    <source>
        <dbReference type="ARBA" id="ARBA00023136"/>
    </source>
</evidence>
<sequence>MRFHLLLLILLYILNNHRITGRPLRIPEYHALLSIKTAISDNPQASLLNLNLSTSHCTWTSVSCDSFNRVVSLDLSNMNLSSILSPDVGQLRNLINLTTAAKFFSGPVPSEVSDISDLRLLNLSNNVFNGPFPSEFSRLKLLEVLNLYNNNMTGDLPIGVSEMPNL</sequence>
<dbReference type="InterPro" id="IPR013210">
    <property type="entry name" value="LRR_N_plant-typ"/>
</dbReference>
<dbReference type="FunFam" id="3.80.10.10:FF:000400">
    <property type="entry name" value="Nuclear pore complex protein NUP107"/>
    <property type="match status" value="1"/>
</dbReference>
<dbReference type="AlphaFoldDB" id="A0A822XSB7"/>
<dbReference type="Pfam" id="PF08263">
    <property type="entry name" value="LRRNT_2"/>
    <property type="match status" value="1"/>
</dbReference>
<evidence type="ECO:0000256" key="1">
    <source>
        <dbReference type="ARBA" id="ARBA00004370"/>
    </source>
</evidence>
<accession>A0A822XSB7</accession>
<gene>
    <name evidence="8" type="ORF">HUJ06_025958</name>
</gene>
<dbReference type="InterPro" id="IPR001611">
    <property type="entry name" value="Leu-rich_rpt"/>
</dbReference>
<keyword evidence="4" id="KW-0677">Repeat</keyword>
<dbReference type="InterPro" id="IPR032675">
    <property type="entry name" value="LRR_dom_sf"/>
</dbReference>
<evidence type="ECO:0000256" key="2">
    <source>
        <dbReference type="ARBA" id="ARBA00022614"/>
    </source>
</evidence>
<feature type="chain" id="PRO_5032506616" description="Leucine-rich repeat-containing N-terminal plant-type domain-containing protein" evidence="6">
    <location>
        <begin position="22"/>
        <end position="166"/>
    </location>
</feature>
<feature type="domain" description="Leucine-rich repeat-containing N-terminal plant-type" evidence="7">
    <location>
        <begin position="28"/>
        <end position="65"/>
    </location>
</feature>
<dbReference type="Pfam" id="PF00560">
    <property type="entry name" value="LRR_1"/>
    <property type="match status" value="2"/>
</dbReference>
<keyword evidence="2" id="KW-0433">Leucine-rich repeat</keyword>
<reference evidence="8 9" key="1">
    <citation type="journal article" date="2020" name="Mol. Biol. Evol.">
        <title>Distinct Expression and Methylation Patterns for Genes with Different Fates following a Single Whole-Genome Duplication in Flowering Plants.</title>
        <authorList>
            <person name="Shi T."/>
            <person name="Rahmani R.S."/>
            <person name="Gugger P.F."/>
            <person name="Wang M."/>
            <person name="Li H."/>
            <person name="Zhang Y."/>
            <person name="Li Z."/>
            <person name="Wang Q."/>
            <person name="Van de Peer Y."/>
            <person name="Marchal K."/>
            <person name="Chen J."/>
        </authorList>
    </citation>
    <scope>NUCLEOTIDE SEQUENCE [LARGE SCALE GENOMIC DNA]</scope>
    <source>
        <tissue evidence="8">Leaf</tissue>
    </source>
</reference>
<organism evidence="8 9">
    <name type="scientific">Nelumbo nucifera</name>
    <name type="common">Sacred lotus</name>
    <dbReference type="NCBI Taxonomy" id="4432"/>
    <lineage>
        <taxon>Eukaryota</taxon>
        <taxon>Viridiplantae</taxon>
        <taxon>Streptophyta</taxon>
        <taxon>Embryophyta</taxon>
        <taxon>Tracheophyta</taxon>
        <taxon>Spermatophyta</taxon>
        <taxon>Magnoliopsida</taxon>
        <taxon>Proteales</taxon>
        <taxon>Nelumbonaceae</taxon>
        <taxon>Nelumbo</taxon>
    </lineage>
</organism>
<name>A0A822XSB7_NELNU</name>
<dbReference type="SUPFAM" id="SSF52058">
    <property type="entry name" value="L domain-like"/>
    <property type="match status" value="1"/>
</dbReference>
<dbReference type="Gene3D" id="3.80.10.10">
    <property type="entry name" value="Ribonuclease Inhibitor"/>
    <property type="match status" value="1"/>
</dbReference>
<evidence type="ECO:0000313" key="8">
    <source>
        <dbReference type="EMBL" id="DAD24494.1"/>
    </source>
</evidence>
<comment type="subcellular location">
    <subcellularLocation>
        <location evidence="1">Membrane</location>
    </subcellularLocation>
</comment>
<evidence type="ECO:0000256" key="3">
    <source>
        <dbReference type="ARBA" id="ARBA00022729"/>
    </source>
</evidence>
<dbReference type="EMBL" id="DUZY01000001">
    <property type="protein sequence ID" value="DAD24494.1"/>
    <property type="molecule type" value="Genomic_DNA"/>
</dbReference>
<dbReference type="PANTHER" id="PTHR47988">
    <property type="entry name" value="SOMATIC EMBRYOGENESIS RECEPTOR KINASE 1"/>
    <property type="match status" value="1"/>
</dbReference>
<proteinExistence type="predicted"/>
<dbReference type="Proteomes" id="UP000607653">
    <property type="component" value="Unassembled WGS sequence"/>
</dbReference>
<evidence type="ECO:0000313" key="9">
    <source>
        <dbReference type="Proteomes" id="UP000607653"/>
    </source>
</evidence>